<dbReference type="AlphaFoldDB" id="A0A317C186"/>
<evidence type="ECO:0000313" key="3">
    <source>
        <dbReference type="Proteomes" id="UP000245539"/>
    </source>
</evidence>
<dbReference type="Pfam" id="PF00563">
    <property type="entry name" value="EAL"/>
    <property type="match status" value="1"/>
</dbReference>
<organism evidence="2 3">
    <name type="scientific">Leucothrix pacifica</name>
    <dbReference type="NCBI Taxonomy" id="1247513"/>
    <lineage>
        <taxon>Bacteria</taxon>
        <taxon>Pseudomonadati</taxon>
        <taxon>Pseudomonadota</taxon>
        <taxon>Gammaproteobacteria</taxon>
        <taxon>Thiotrichales</taxon>
        <taxon>Thiotrichaceae</taxon>
        <taxon>Leucothrix</taxon>
    </lineage>
</organism>
<dbReference type="GO" id="GO:0071111">
    <property type="term" value="F:cyclic-guanylate-specific phosphodiesterase activity"/>
    <property type="evidence" value="ECO:0007669"/>
    <property type="project" value="InterPro"/>
</dbReference>
<accession>A0A317C186</accession>
<dbReference type="CDD" id="cd01948">
    <property type="entry name" value="EAL"/>
    <property type="match status" value="1"/>
</dbReference>
<dbReference type="Proteomes" id="UP000245539">
    <property type="component" value="Unassembled WGS sequence"/>
</dbReference>
<protein>
    <recommendedName>
        <fullName evidence="1">EAL domain-containing protein</fullName>
    </recommendedName>
</protein>
<keyword evidence="3" id="KW-1185">Reference proteome</keyword>
<sequence>MDQGDRNTEVFRGLNRALRNNGFQLLAQPIHALNKNKFAQPYRYYELLVQMLGKDGEVFSSDEFVPVAEYFEMMPELDRWVVREAFKHIALFKPTDNPPLFAINLSGQTLDDEGFCDFVLEELKRTGIDARMICFEITESVAVNDVSLASHFISSLKALGSRFTLDQFGTGVSSYGYLTFLDVDCLKIADIYAQDLMSDSIARNIVESVTQVGHSMKLEIIANGVDDENAIALLQKMGVDYGQGDAISKPMLLEDVFASYTGEEALS</sequence>
<dbReference type="SUPFAM" id="SSF141868">
    <property type="entry name" value="EAL domain-like"/>
    <property type="match status" value="1"/>
</dbReference>
<evidence type="ECO:0000313" key="2">
    <source>
        <dbReference type="EMBL" id="PWQ92385.1"/>
    </source>
</evidence>
<evidence type="ECO:0000259" key="1">
    <source>
        <dbReference type="PROSITE" id="PS50883"/>
    </source>
</evidence>
<dbReference type="InterPro" id="IPR035919">
    <property type="entry name" value="EAL_sf"/>
</dbReference>
<gene>
    <name evidence="2" type="ORF">DKW60_21450</name>
</gene>
<dbReference type="PANTHER" id="PTHR33121">
    <property type="entry name" value="CYCLIC DI-GMP PHOSPHODIESTERASE PDEF"/>
    <property type="match status" value="1"/>
</dbReference>
<reference evidence="2 3" key="1">
    <citation type="submission" date="2018-05" db="EMBL/GenBank/DDBJ databases">
        <title>Leucothrix arctica sp. nov., isolated from Arctic seawater.</title>
        <authorList>
            <person name="Choi A."/>
            <person name="Baek K."/>
        </authorList>
    </citation>
    <scope>NUCLEOTIDE SEQUENCE [LARGE SCALE GENOMIC DNA]</scope>
    <source>
        <strain evidence="2 3">JCM 18388</strain>
    </source>
</reference>
<dbReference type="SMART" id="SM00052">
    <property type="entry name" value="EAL"/>
    <property type="match status" value="1"/>
</dbReference>
<dbReference type="RefSeq" id="WP_109839711.1">
    <property type="nucleotide sequence ID" value="NZ_QGKM01000094.1"/>
</dbReference>
<dbReference type="OrthoDB" id="9813913at2"/>
<dbReference type="EMBL" id="QGKM01000094">
    <property type="protein sequence ID" value="PWQ92385.1"/>
    <property type="molecule type" value="Genomic_DNA"/>
</dbReference>
<feature type="domain" description="EAL" evidence="1">
    <location>
        <begin position="7"/>
        <end position="264"/>
    </location>
</feature>
<dbReference type="PROSITE" id="PS50883">
    <property type="entry name" value="EAL"/>
    <property type="match status" value="1"/>
</dbReference>
<name>A0A317C186_9GAMM</name>
<dbReference type="InterPro" id="IPR050706">
    <property type="entry name" value="Cyclic-di-GMP_PDE-like"/>
</dbReference>
<dbReference type="Gene3D" id="3.20.20.450">
    <property type="entry name" value="EAL domain"/>
    <property type="match status" value="1"/>
</dbReference>
<dbReference type="InterPro" id="IPR001633">
    <property type="entry name" value="EAL_dom"/>
</dbReference>
<comment type="caution">
    <text evidence="2">The sequence shown here is derived from an EMBL/GenBank/DDBJ whole genome shotgun (WGS) entry which is preliminary data.</text>
</comment>
<dbReference type="PANTHER" id="PTHR33121:SF23">
    <property type="entry name" value="CYCLIC DI-GMP PHOSPHODIESTERASE PDEB"/>
    <property type="match status" value="1"/>
</dbReference>
<proteinExistence type="predicted"/>